<evidence type="ECO:0000313" key="3">
    <source>
        <dbReference type="Proteomes" id="UP000475862"/>
    </source>
</evidence>
<organism evidence="2 3">
    <name type="scientific">Aphis glycines</name>
    <name type="common">Soybean aphid</name>
    <dbReference type="NCBI Taxonomy" id="307491"/>
    <lineage>
        <taxon>Eukaryota</taxon>
        <taxon>Metazoa</taxon>
        <taxon>Ecdysozoa</taxon>
        <taxon>Arthropoda</taxon>
        <taxon>Hexapoda</taxon>
        <taxon>Insecta</taxon>
        <taxon>Pterygota</taxon>
        <taxon>Neoptera</taxon>
        <taxon>Paraneoptera</taxon>
        <taxon>Hemiptera</taxon>
        <taxon>Sternorrhyncha</taxon>
        <taxon>Aphidomorpha</taxon>
        <taxon>Aphidoidea</taxon>
        <taxon>Aphididae</taxon>
        <taxon>Aphidini</taxon>
        <taxon>Aphis</taxon>
        <taxon>Aphis</taxon>
    </lineage>
</organism>
<proteinExistence type="predicted"/>
<keyword evidence="1" id="KW-1133">Transmembrane helix</keyword>
<name>A0A6G0T0B2_APHGL</name>
<protein>
    <submittedName>
        <fullName evidence="2">Uncharacterized protein</fullName>
    </submittedName>
</protein>
<evidence type="ECO:0000313" key="2">
    <source>
        <dbReference type="EMBL" id="KAE9524076.1"/>
    </source>
</evidence>
<dbReference type="EMBL" id="VYZN01000073">
    <property type="protein sequence ID" value="KAE9524076.1"/>
    <property type="molecule type" value="Genomic_DNA"/>
</dbReference>
<accession>A0A6G0T0B2</accession>
<keyword evidence="3" id="KW-1185">Reference proteome</keyword>
<keyword evidence="1" id="KW-0472">Membrane</keyword>
<feature type="transmembrane region" description="Helical" evidence="1">
    <location>
        <begin position="12"/>
        <end position="29"/>
    </location>
</feature>
<comment type="caution">
    <text evidence="2">The sequence shown here is derived from an EMBL/GenBank/DDBJ whole genome shotgun (WGS) entry which is preliminary data.</text>
</comment>
<evidence type="ECO:0000256" key="1">
    <source>
        <dbReference type="SAM" id="Phobius"/>
    </source>
</evidence>
<dbReference type="AlphaFoldDB" id="A0A6G0T0B2"/>
<reference evidence="2 3" key="1">
    <citation type="submission" date="2019-08" db="EMBL/GenBank/DDBJ databases">
        <title>The genome of the soybean aphid Biotype 1, its phylome, world population structure and adaptation to the North American continent.</title>
        <authorList>
            <person name="Giordano R."/>
            <person name="Donthu R.K."/>
            <person name="Hernandez A.G."/>
            <person name="Wright C.L."/>
            <person name="Zimin A.V."/>
        </authorList>
    </citation>
    <scope>NUCLEOTIDE SEQUENCE [LARGE SCALE GENOMIC DNA]</scope>
    <source>
        <tissue evidence="2">Whole aphids</tissue>
    </source>
</reference>
<sequence length="178" mass="19462">MIRIEVFAHTQYWYIYTAAGAIAVVSIDLRGKGRCVGRLAAAGGCGSRVLRRMRAHHIDRRWVHGRGSVVAIARGAADGGCGHPDPPAEGSSVPIGRPGFLGDNEATNARPPGAVFGILWYNNIGIAVCFTSTYKYPYHDTKTNNNNIRSKHFDRAVFGHFAPRGIIPFTNQIKKNIF</sequence>
<dbReference type="Proteomes" id="UP000475862">
    <property type="component" value="Unassembled WGS sequence"/>
</dbReference>
<keyword evidence="1" id="KW-0812">Transmembrane</keyword>
<gene>
    <name evidence="2" type="ORF">AGLY_015557</name>
</gene>